<name>A0A1V6Q3H5_9EURO</name>
<evidence type="ECO:0000313" key="1">
    <source>
        <dbReference type="EMBL" id="OQD83820.1"/>
    </source>
</evidence>
<keyword evidence="2" id="KW-1185">Reference proteome</keyword>
<protein>
    <submittedName>
        <fullName evidence="1">Uncharacterized protein</fullName>
    </submittedName>
</protein>
<sequence>MATLLLLDRISKRCDLLITGPPQGHQIAYQGMLQSITYDFAKIREVVDTAERKRSGTLSKNLVFSECAVVAMVAWLELNVQFPQLYLKLITATISHRDEHTRSFKYYATVETYHVQTIESRSPGILVGTQEVLGIGRTCMRKRYAFIMESALLRSTEEPSASRIHRVDQMFYH</sequence>
<dbReference type="EMBL" id="MDYN01000015">
    <property type="protein sequence ID" value="OQD83820.1"/>
    <property type="molecule type" value="Genomic_DNA"/>
</dbReference>
<gene>
    <name evidence="1" type="ORF">PENANT_c015G11241</name>
</gene>
<proteinExistence type="predicted"/>
<comment type="caution">
    <text evidence="1">The sequence shown here is derived from an EMBL/GenBank/DDBJ whole genome shotgun (WGS) entry which is preliminary data.</text>
</comment>
<reference evidence="2" key="1">
    <citation type="journal article" date="2017" name="Nat. Microbiol.">
        <title>Global analysis of biosynthetic gene clusters reveals vast potential of secondary metabolite production in Penicillium species.</title>
        <authorList>
            <person name="Nielsen J.C."/>
            <person name="Grijseels S."/>
            <person name="Prigent S."/>
            <person name="Ji B."/>
            <person name="Dainat J."/>
            <person name="Nielsen K.F."/>
            <person name="Frisvad J.C."/>
            <person name="Workman M."/>
            <person name="Nielsen J."/>
        </authorList>
    </citation>
    <scope>NUCLEOTIDE SEQUENCE [LARGE SCALE GENOMIC DNA]</scope>
    <source>
        <strain evidence="2">IBT 31811</strain>
    </source>
</reference>
<dbReference type="Proteomes" id="UP000191672">
    <property type="component" value="Unassembled WGS sequence"/>
</dbReference>
<dbReference type="AlphaFoldDB" id="A0A1V6Q3H5"/>
<evidence type="ECO:0000313" key="2">
    <source>
        <dbReference type="Proteomes" id="UP000191672"/>
    </source>
</evidence>
<dbReference type="OrthoDB" id="4511048at2759"/>
<organism evidence="1 2">
    <name type="scientific">Penicillium antarcticum</name>
    <dbReference type="NCBI Taxonomy" id="416450"/>
    <lineage>
        <taxon>Eukaryota</taxon>
        <taxon>Fungi</taxon>
        <taxon>Dikarya</taxon>
        <taxon>Ascomycota</taxon>
        <taxon>Pezizomycotina</taxon>
        <taxon>Eurotiomycetes</taxon>
        <taxon>Eurotiomycetidae</taxon>
        <taxon>Eurotiales</taxon>
        <taxon>Aspergillaceae</taxon>
        <taxon>Penicillium</taxon>
    </lineage>
</organism>
<accession>A0A1V6Q3H5</accession>